<dbReference type="InterPro" id="IPR050416">
    <property type="entry name" value="FAD-linked_Oxidoreductase"/>
</dbReference>
<evidence type="ECO:0000256" key="1">
    <source>
        <dbReference type="ARBA" id="ARBA00005466"/>
    </source>
</evidence>
<dbReference type="InterPro" id="IPR006094">
    <property type="entry name" value="Oxid_FAD_bind_N"/>
</dbReference>
<accession>A0A6A6UI06</accession>
<evidence type="ECO:0000256" key="5">
    <source>
        <dbReference type="SAM" id="SignalP"/>
    </source>
</evidence>
<dbReference type="Proteomes" id="UP000799302">
    <property type="component" value="Unassembled WGS sequence"/>
</dbReference>
<dbReference type="Pfam" id="PF01565">
    <property type="entry name" value="FAD_binding_4"/>
    <property type="match status" value="1"/>
</dbReference>
<evidence type="ECO:0000256" key="4">
    <source>
        <dbReference type="ARBA" id="ARBA00023002"/>
    </source>
</evidence>
<reference evidence="7" key="1">
    <citation type="journal article" date="2020" name="Stud. Mycol.">
        <title>101 Dothideomycetes genomes: a test case for predicting lifestyles and emergence of pathogens.</title>
        <authorList>
            <person name="Haridas S."/>
            <person name="Albert R."/>
            <person name="Binder M."/>
            <person name="Bloem J."/>
            <person name="Labutti K."/>
            <person name="Salamov A."/>
            <person name="Andreopoulos B."/>
            <person name="Baker S."/>
            <person name="Barry K."/>
            <person name="Bills G."/>
            <person name="Bluhm B."/>
            <person name="Cannon C."/>
            <person name="Castanera R."/>
            <person name="Culley D."/>
            <person name="Daum C."/>
            <person name="Ezra D."/>
            <person name="Gonzalez J."/>
            <person name="Henrissat B."/>
            <person name="Kuo A."/>
            <person name="Liang C."/>
            <person name="Lipzen A."/>
            <person name="Lutzoni F."/>
            <person name="Magnuson J."/>
            <person name="Mondo S."/>
            <person name="Nolan M."/>
            <person name="Ohm R."/>
            <person name="Pangilinan J."/>
            <person name="Park H.-J."/>
            <person name="Ramirez L."/>
            <person name="Alfaro M."/>
            <person name="Sun H."/>
            <person name="Tritt A."/>
            <person name="Yoshinaga Y."/>
            <person name="Zwiers L.-H."/>
            <person name="Turgeon B."/>
            <person name="Goodwin S."/>
            <person name="Spatafora J."/>
            <person name="Crous P."/>
            <person name="Grigoriev I."/>
        </authorList>
    </citation>
    <scope>NUCLEOTIDE SEQUENCE</scope>
    <source>
        <strain evidence="7">CBS 115976</strain>
    </source>
</reference>
<keyword evidence="5" id="KW-0732">Signal</keyword>
<dbReference type="InterPro" id="IPR036318">
    <property type="entry name" value="FAD-bd_PCMH-like_sf"/>
</dbReference>
<keyword evidence="4" id="KW-0560">Oxidoreductase</keyword>
<dbReference type="GO" id="GO:0016491">
    <property type="term" value="F:oxidoreductase activity"/>
    <property type="evidence" value="ECO:0007669"/>
    <property type="project" value="UniProtKB-KW"/>
</dbReference>
<feature type="signal peptide" evidence="5">
    <location>
        <begin position="1"/>
        <end position="19"/>
    </location>
</feature>
<feature type="domain" description="FAD-binding PCMH-type" evidence="6">
    <location>
        <begin position="61"/>
        <end position="233"/>
    </location>
</feature>
<evidence type="ECO:0000256" key="3">
    <source>
        <dbReference type="ARBA" id="ARBA00022827"/>
    </source>
</evidence>
<dbReference type="PANTHER" id="PTHR42973:SF13">
    <property type="entry name" value="FAD-BINDING PCMH-TYPE DOMAIN-CONTAINING PROTEIN"/>
    <property type="match status" value="1"/>
</dbReference>
<dbReference type="PANTHER" id="PTHR42973">
    <property type="entry name" value="BINDING OXIDOREDUCTASE, PUTATIVE (AFU_ORTHOLOGUE AFUA_1G17690)-RELATED"/>
    <property type="match status" value="1"/>
</dbReference>
<protein>
    <submittedName>
        <fullName evidence="7">FAD-binding domain-containing protein</fullName>
    </submittedName>
</protein>
<dbReference type="InterPro" id="IPR016169">
    <property type="entry name" value="FAD-bd_PCMH_sub2"/>
</dbReference>
<dbReference type="InterPro" id="IPR016166">
    <property type="entry name" value="FAD-bd_PCMH"/>
</dbReference>
<name>A0A6A6UI06_9PEZI</name>
<dbReference type="PROSITE" id="PS51387">
    <property type="entry name" value="FAD_PCMH"/>
    <property type="match status" value="1"/>
</dbReference>
<feature type="chain" id="PRO_5025483875" evidence="5">
    <location>
        <begin position="20"/>
        <end position="489"/>
    </location>
</feature>
<keyword evidence="2" id="KW-0285">Flavoprotein</keyword>
<proteinExistence type="inferred from homology"/>
<keyword evidence="8" id="KW-1185">Reference proteome</keyword>
<keyword evidence="3" id="KW-0274">FAD</keyword>
<organism evidence="7 8">
    <name type="scientific">Microthyrium microscopicum</name>
    <dbReference type="NCBI Taxonomy" id="703497"/>
    <lineage>
        <taxon>Eukaryota</taxon>
        <taxon>Fungi</taxon>
        <taxon>Dikarya</taxon>
        <taxon>Ascomycota</taxon>
        <taxon>Pezizomycotina</taxon>
        <taxon>Dothideomycetes</taxon>
        <taxon>Dothideomycetes incertae sedis</taxon>
        <taxon>Microthyriales</taxon>
        <taxon>Microthyriaceae</taxon>
        <taxon>Microthyrium</taxon>
    </lineage>
</organism>
<evidence type="ECO:0000313" key="7">
    <source>
        <dbReference type="EMBL" id="KAF2670504.1"/>
    </source>
</evidence>
<dbReference type="SUPFAM" id="SSF56176">
    <property type="entry name" value="FAD-binding/transporter-associated domain-like"/>
    <property type="match status" value="1"/>
</dbReference>
<dbReference type="AlphaFoldDB" id="A0A6A6UI06"/>
<dbReference type="GO" id="GO:0071949">
    <property type="term" value="F:FAD binding"/>
    <property type="evidence" value="ECO:0007669"/>
    <property type="project" value="InterPro"/>
</dbReference>
<comment type="similarity">
    <text evidence="1">Belongs to the oxygen-dependent FAD-linked oxidoreductase family.</text>
</comment>
<sequence>MLTRYNHFVLAAFFASISAAPTPSAKQACEAIKKAVPSKLFYPSDKSYTTENTNYYNIGLAELMPACIFQPTTAQEVSTAVKILNSTPDVKFAVKSGGHDPNAGHSSVKDGVLIALSQMQFTRLSSDKKTAEFGPGGHWNDIQRKLDPLGAAVVGGRLGFVGVGGYMMQGGFSFLSGQYGMAADQVQEWEMVLPNATIANIKASDHKLLTEALRGSGDQFGITTKFTTQAYPMGKVWGGIRIFLGSQKDALYEALQDFTANPPNNGKSAVIFTHTQPLGLLNVYALFFFHDGPTPAKGAFGKFDDIKPTIDLCQVRTYLEMSLTLPLVDTKFFMDIQELWTNVTSEFSAKHGSVTATIAFQPFPRTIGKLSVARGGNAMGLTANDEPRFIIEMAYLWGDKSFDADVLKESKTFADRLLSHANELKKKVPKVEKYTPYFMNDAAEDQDVTSSYRNAAQFAKLQQEIDPKGLFRRTGSFQYDMAKIKAVQG</sequence>
<dbReference type="Gene3D" id="3.30.465.10">
    <property type="match status" value="1"/>
</dbReference>
<evidence type="ECO:0000259" key="6">
    <source>
        <dbReference type="PROSITE" id="PS51387"/>
    </source>
</evidence>
<evidence type="ECO:0000313" key="8">
    <source>
        <dbReference type="Proteomes" id="UP000799302"/>
    </source>
</evidence>
<gene>
    <name evidence="7" type="ORF">BT63DRAFT_470201</name>
</gene>
<evidence type="ECO:0000256" key="2">
    <source>
        <dbReference type="ARBA" id="ARBA00022630"/>
    </source>
</evidence>
<dbReference type="EMBL" id="MU004234">
    <property type="protein sequence ID" value="KAF2670504.1"/>
    <property type="molecule type" value="Genomic_DNA"/>
</dbReference>
<dbReference type="OrthoDB" id="2151789at2759"/>